<dbReference type="AlphaFoldDB" id="A0A9X3FNF1"/>
<comment type="caution">
    <text evidence="9">The sequence shown here is derived from an EMBL/GenBank/DDBJ whole genome shotgun (WGS) entry which is preliminary data.</text>
</comment>
<evidence type="ECO:0000256" key="6">
    <source>
        <dbReference type="SAM" id="MobiDB-lite"/>
    </source>
</evidence>
<comment type="subcellular location">
    <subcellularLocation>
        <location evidence="1">Cell membrane</location>
        <topology evidence="1">Single-pass membrane protein</topology>
    </subcellularLocation>
</comment>
<name>A0A9X3FNF1_9LACT</name>
<feature type="domain" description="Phage shock protein PspC N-terminal" evidence="8">
    <location>
        <begin position="2"/>
        <end position="56"/>
    </location>
</feature>
<keyword evidence="3 7" id="KW-0812">Transmembrane</keyword>
<gene>
    <name evidence="9" type="ORF">OW157_04220</name>
</gene>
<evidence type="ECO:0000256" key="2">
    <source>
        <dbReference type="ARBA" id="ARBA00022475"/>
    </source>
</evidence>
<dbReference type="PANTHER" id="PTHR33885">
    <property type="entry name" value="PHAGE SHOCK PROTEIN C"/>
    <property type="match status" value="1"/>
</dbReference>
<dbReference type="RefSeq" id="WP_268752088.1">
    <property type="nucleotide sequence ID" value="NZ_JAPRFQ010000001.1"/>
</dbReference>
<evidence type="ECO:0000259" key="8">
    <source>
        <dbReference type="Pfam" id="PF04024"/>
    </source>
</evidence>
<keyword evidence="2" id="KW-1003">Cell membrane</keyword>
<organism evidence="9 10">
    <name type="scientific">Aerococcus kribbianus</name>
    <dbReference type="NCBI Taxonomy" id="2999064"/>
    <lineage>
        <taxon>Bacteria</taxon>
        <taxon>Bacillati</taxon>
        <taxon>Bacillota</taxon>
        <taxon>Bacilli</taxon>
        <taxon>Lactobacillales</taxon>
        <taxon>Aerococcaceae</taxon>
        <taxon>Aerococcus</taxon>
    </lineage>
</organism>
<evidence type="ECO:0000256" key="5">
    <source>
        <dbReference type="ARBA" id="ARBA00023136"/>
    </source>
</evidence>
<dbReference type="Pfam" id="PF04024">
    <property type="entry name" value="PspC"/>
    <property type="match status" value="1"/>
</dbReference>
<sequence length="92" mass="9724">MTKSNNDRIIAGVCGGLAEYSGVDSVIVRLITALLVLSGGTGVFLYILAAILMPEAKASNGNTYGSTDKKSPSGRPMHQAKTSDDEDKWSDF</sequence>
<evidence type="ECO:0000256" key="7">
    <source>
        <dbReference type="SAM" id="Phobius"/>
    </source>
</evidence>
<evidence type="ECO:0000313" key="10">
    <source>
        <dbReference type="Proteomes" id="UP001146670"/>
    </source>
</evidence>
<dbReference type="GO" id="GO:0005886">
    <property type="term" value="C:plasma membrane"/>
    <property type="evidence" value="ECO:0007669"/>
    <property type="project" value="UniProtKB-SubCell"/>
</dbReference>
<feature type="transmembrane region" description="Helical" evidence="7">
    <location>
        <begin position="26"/>
        <end position="52"/>
    </location>
</feature>
<evidence type="ECO:0000256" key="4">
    <source>
        <dbReference type="ARBA" id="ARBA00022989"/>
    </source>
</evidence>
<evidence type="ECO:0000313" key="9">
    <source>
        <dbReference type="EMBL" id="MCZ0725777.1"/>
    </source>
</evidence>
<keyword evidence="4 7" id="KW-1133">Transmembrane helix</keyword>
<proteinExistence type="predicted"/>
<accession>A0A9X3FNF1</accession>
<dbReference type="EMBL" id="JAPRFR010000001">
    <property type="protein sequence ID" value="MCZ0725777.1"/>
    <property type="molecule type" value="Genomic_DNA"/>
</dbReference>
<reference evidence="9" key="1">
    <citation type="submission" date="2022-12" db="EMBL/GenBank/DDBJ databases">
        <title>Description and comparative metabolic analysis of Aerococcus sp. nov., isolated from the feces of a pig.</title>
        <authorList>
            <person name="Chang Y.-H."/>
        </authorList>
    </citation>
    <scope>NUCLEOTIDE SEQUENCE</scope>
    <source>
        <strain evidence="9">YH-aer222</strain>
    </source>
</reference>
<keyword evidence="5 7" id="KW-0472">Membrane</keyword>
<evidence type="ECO:0000256" key="3">
    <source>
        <dbReference type="ARBA" id="ARBA00022692"/>
    </source>
</evidence>
<dbReference type="InterPro" id="IPR052027">
    <property type="entry name" value="PspC"/>
</dbReference>
<dbReference type="PANTHER" id="PTHR33885:SF3">
    <property type="entry name" value="PHAGE SHOCK PROTEIN C"/>
    <property type="match status" value="1"/>
</dbReference>
<feature type="region of interest" description="Disordered" evidence="6">
    <location>
        <begin position="58"/>
        <end position="92"/>
    </location>
</feature>
<keyword evidence="10" id="KW-1185">Reference proteome</keyword>
<evidence type="ECO:0000256" key="1">
    <source>
        <dbReference type="ARBA" id="ARBA00004162"/>
    </source>
</evidence>
<protein>
    <submittedName>
        <fullName evidence="9">PspC domain-containing protein</fullName>
    </submittedName>
</protein>
<dbReference type="InterPro" id="IPR007168">
    <property type="entry name" value="Phageshock_PspC_N"/>
</dbReference>
<dbReference type="Proteomes" id="UP001146670">
    <property type="component" value="Unassembled WGS sequence"/>
</dbReference>